<sequence length="48" mass="5614">MNLSKALLLLMVIRMRLFLNLEYVIDSSLSRAFRFNKILRVLGLGNLF</sequence>
<comment type="caution">
    <text evidence="1">The sequence shown here is derived from an EMBL/GenBank/DDBJ whole genome shotgun (WGS) entry which is preliminary data.</text>
</comment>
<reference evidence="1 2" key="1">
    <citation type="submission" date="2010-11" db="EMBL/GenBank/DDBJ databases">
        <authorList>
            <person name="Weinstock G."/>
            <person name="Sodergren E."/>
            <person name="Clifton S."/>
            <person name="Fulton L."/>
            <person name="Fulton B."/>
            <person name="Courtney L."/>
            <person name="Fronick C."/>
            <person name="Harrison M."/>
            <person name="Strong C."/>
            <person name="Farmer C."/>
            <person name="Delahaunty K."/>
            <person name="Markovic C."/>
            <person name="Hall O."/>
            <person name="Minx P."/>
            <person name="Tomlinson C."/>
            <person name="Mitreva M."/>
            <person name="Hou S."/>
            <person name="Chen J."/>
            <person name="Wollam A."/>
            <person name="Pepin K.H."/>
            <person name="Johnson M."/>
            <person name="Bhonagiri V."/>
            <person name="Zhang X."/>
            <person name="Suruliraj S."/>
            <person name="Warren W."/>
            <person name="Chinwalla A."/>
            <person name="Mardis E.R."/>
            <person name="Wilson R.K."/>
        </authorList>
    </citation>
    <scope>NUCLEOTIDE SEQUENCE [LARGE SCALE GENOMIC DNA]</scope>
    <source>
        <strain evidence="1 2">F0211</strain>
    </source>
</reference>
<evidence type="ECO:0000313" key="1">
    <source>
        <dbReference type="EMBL" id="EFU21819.1"/>
    </source>
</evidence>
<organism evidence="1 2">
    <name type="scientific">Streptococcus anginosus F0211</name>
    <dbReference type="NCBI Taxonomy" id="706437"/>
    <lineage>
        <taxon>Bacteria</taxon>
        <taxon>Bacillati</taxon>
        <taxon>Bacillota</taxon>
        <taxon>Bacilli</taxon>
        <taxon>Lactobacillales</taxon>
        <taxon>Streptococcaceae</taxon>
        <taxon>Streptococcus</taxon>
        <taxon>Streptococcus anginosus group</taxon>
    </lineage>
</organism>
<dbReference type="EMBL" id="AECT01000038">
    <property type="protein sequence ID" value="EFU21819.1"/>
    <property type="molecule type" value="Genomic_DNA"/>
</dbReference>
<dbReference type="AlphaFoldDB" id="E6J2R0"/>
<accession>E6J2R0</accession>
<evidence type="ECO:0000313" key="2">
    <source>
        <dbReference type="Proteomes" id="UP000002973"/>
    </source>
</evidence>
<gene>
    <name evidence="1" type="ORF">HMPREF0813_01550</name>
</gene>
<dbReference type="Proteomes" id="UP000002973">
    <property type="component" value="Unassembled WGS sequence"/>
</dbReference>
<protein>
    <submittedName>
        <fullName evidence="1">Uncharacterized protein</fullName>
    </submittedName>
</protein>
<proteinExistence type="predicted"/>
<name>E6J2R0_STRAP</name>